<dbReference type="EMBL" id="FTMN01000002">
    <property type="protein sequence ID" value="SIQ13736.1"/>
    <property type="molecule type" value="Genomic_DNA"/>
</dbReference>
<protein>
    <recommendedName>
        <fullName evidence="3">Phage tail assembly chaperone</fullName>
    </recommendedName>
</protein>
<keyword evidence="2" id="KW-1185">Reference proteome</keyword>
<name>A0A1N6QBE1_9GAMM</name>
<evidence type="ECO:0000313" key="1">
    <source>
        <dbReference type="EMBL" id="SIQ13736.1"/>
    </source>
</evidence>
<dbReference type="RefSeq" id="WP_076461823.1">
    <property type="nucleotide sequence ID" value="NZ_FTMN01000002.1"/>
</dbReference>
<proteinExistence type="predicted"/>
<dbReference type="Proteomes" id="UP000186895">
    <property type="component" value="Unassembled WGS sequence"/>
</dbReference>
<evidence type="ECO:0008006" key="3">
    <source>
        <dbReference type="Google" id="ProtNLM"/>
    </source>
</evidence>
<accession>A0A1N6QBE1</accession>
<sequence length="118" mass="13552">MADLTRDQVLTADDRKTKTVKVDEWGKGATLTVITWNAKQRDQFDTYVYETKDDDKNLRSLFVAISVIDPETRKQKFTLQDIEALNDKAEAPLTRLWEAAMELNPVLTSQFEEIAKNS</sequence>
<organism evidence="1 2">
    <name type="scientific">Marinobacterium stanieri</name>
    <dbReference type="NCBI Taxonomy" id="49186"/>
    <lineage>
        <taxon>Bacteria</taxon>
        <taxon>Pseudomonadati</taxon>
        <taxon>Pseudomonadota</taxon>
        <taxon>Gammaproteobacteria</taxon>
        <taxon>Oceanospirillales</taxon>
        <taxon>Oceanospirillaceae</taxon>
        <taxon>Marinobacterium</taxon>
    </lineage>
</organism>
<evidence type="ECO:0000313" key="2">
    <source>
        <dbReference type="Proteomes" id="UP000186895"/>
    </source>
</evidence>
<dbReference type="AlphaFoldDB" id="A0A1N6QBE1"/>
<gene>
    <name evidence="1" type="ORF">SAMN05421647_102386</name>
</gene>
<dbReference type="InterPro" id="IPR038556">
    <property type="entry name" value="TAC_Gp13-like_sf"/>
</dbReference>
<reference evidence="1 2" key="1">
    <citation type="submission" date="2017-01" db="EMBL/GenBank/DDBJ databases">
        <authorList>
            <person name="Mah S.A."/>
            <person name="Swanson W.J."/>
            <person name="Moy G.W."/>
            <person name="Vacquier V.D."/>
        </authorList>
    </citation>
    <scope>NUCLEOTIDE SEQUENCE [LARGE SCALE GENOMIC DNA]</scope>
    <source>
        <strain evidence="1 2">DSM 7027</strain>
    </source>
</reference>
<dbReference type="Gene3D" id="3.30.2220.20">
    <property type="entry name" value="Phage tail assembly chaperone gp13-like"/>
    <property type="match status" value="1"/>
</dbReference>
<dbReference type="STRING" id="49186.SAMN05421647_102386"/>